<dbReference type="AlphaFoldDB" id="A0A4U8WJJ8"/>
<dbReference type="KEGG" id="ctai:NCTC12078_00274"/>
<reference evidence="1 2" key="1">
    <citation type="submission" date="2019-02" db="EMBL/GenBank/DDBJ databases">
        <authorList>
            <consortium name="Pathogen Informatics"/>
        </authorList>
    </citation>
    <scope>NUCLEOTIDE SEQUENCE [LARGE SCALE GENOMIC DNA]</scope>
    <source>
        <strain evidence="1 2">3012STDY6944375</strain>
    </source>
</reference>
<evidence type="ECO:0000313" key="1">
    <source>
        <dbReference type="EMBL" id="VFB02299.1"/>
    </source>
</evidence>
<sequence>MNIENFQFELITVNTQNDSFDVVQPIIHYKNSRRHKTKIVLSKEECEETKISWRLRKYIRSVIYDGLDFTPMSAKDRLTDEITAEKIAKFLNDDFVFDFEYEPDENDEIRMEIQYVIENINGKIRRPYSNYFVSFLYDGKEWIVNKGFDHIHNHYEEFKEGIVKYIV</sequence>
<dbReference type="EMBL" id="LR215974">
    <property type="protein sequence ID" value="VFB02299.1"/>
    <property type="molecule type" value="Genomic_DNA"/>
</dbReference>
<protein>
    <submittedName>
        <fullName evidence="1">Uncharacterized protein</fullName>
    </submittedName>
</protein>
<dbReference type="Proteomes" id="UP000290013">
    <property type="component" value="Chromosome"/>
</dbReference>
<organism evidence="1 2">
    <name type="scientific">Chryseobacterium taihuense</name>
    <dbReference type="NCBI Taxonomy" id="1141221"/>
    <lineage>
        <taxon>Bacteria</taxon>
        <taxon>Pseudomonadati</taxon>
        <taxon>Bacteroidota</taxon>
        <taxon>Flavobacteriia</taxon>
        <taxon>Flavobacteriales</taxon>
        <taxon>Weeksellaceae</taxon>
        <taxon>Chryseobacterium group</taxon>
        <taxon>Chryseobacterium</taxon>
    </lineage>
</organism>
<evidence type="ECO:0000313" key="2">
    <source>
        <dbReference type="Proteomes" id="UP000290013"/>
    </source>
</evidence>
<dbReference type="RefSeq" id="WP_130913167.1">
    <property type="nucleotide sequence ID" value="NZ_LR215974.1"/>
</dbReference>
<name>A0A4U8WJJ8_9FLAO</name>
<proteinExistence type="predicted"/>
<accession>A0A4U8WJJ8</accession>
<gene>
    <name evidence="1" type="ORF">NCTC12078_00274</name>
</gene>